<dbReference type="Proteomes" id="UP001108025">
    <property type="component" value="Unassembled WGS sequence"/>
</dbReference>
<dbReference type="Pfam" id="PF09697">
    <property type="entry name" value="Porph_ging"/>
    <property type="match status" value="1"/>
</dbReference>
<keyword evidence="2" id="KW-1185">Reference proteome</keyword>
<sequence>MYKYFLFFLFFIQYSYSQDYRVMYDFSYKLDSLNPNSDHIEMVLDIDKDDSKFYYKKLIILDSLVRSGAILSYGFPIQQVIKRKIGSFENENFVNVGDKYYNYISSDEINWKIRSDVKLLNNYKVQKAEAIWGGRKWIAWFSLEIPVSEGPYKFRGLPGLIFEVKDSNNNFNYTLVSLNKMLSAFDTSNVVESNLGLNPILITLKQYQKLLIDNYNNPFSEYYTMKAGTWGLTIFDKEINSVEGLKSIKKDYQLKIINNYNPIELDKAVKYK</sequence>
<gene>
    <name evidence="1" type="ORF">LO744_18700</name>
</gene>
<dbReference type="AlphaFoldDB" id="A0A9Q3V633"/>
<dbReference type="EMBL" id="JAJNAY010000002">
    <property type="protein sequence ID" value="MCD1118876.1"/>
    <property type="molecule type" value="Genomic_DNA"/>
</dbReference>
<name>A0A9Q3V633_9FLAO</name>
<proteinExistence type="predicted"/>
<reference evidence="1" key="1">
    <citation type="submission" date="2021-11" db="EMBL/GenBank/DDBJ databases">
        <title>Description of novel Chryseobacterium species.</title>
        <authorList>
            <person name="Saticioglu I.B."/>
            <person name="Ay H."/>
            <person name="Altun S."/>
            <person name="Duman M."/>
        </authorList>
    </citation>
    <scope>NUCLEOTIDE SEQUENCE</scope>
    <source>
        <strain evidence="1">C-17</strain>
    </source>
</reference>
<dbReference type="NCBIfam" id="TIGR01200">
    <property type="entry name" value="GLPGLI"/>
    <property type="match status" value="1"/>
</dbReference>
<comment type="caution">
    <text evidence="1">The sequence shown here is derived from an EMBL/GenBank/DDBJ whole genome shotgun (WGS) entry which is preliminary data.</text>
</comment>
<evidence type="ECO:0000313" key="1">
    <source>
        <dbReference type="EMBL" id="MCD1118876.1"/>
    </source>
</evidence>
<dbReference type="InterPro" id="IPR005901">
    <property type="entry name" value="GLPGLI"/>
</dbReference>
<dbReference type="RefSeq" id="WP_230672137.1">
    <property type="nucleotide sequence ID" value="NZ_JAJNAY010000002.1"/>
</dbReference>
<accession>A0A9Q3V633</accession>
<evidence type="ECO:0000313" key="2">
    <source>
        <dbReference type="Proteomes" id="UP001108025"/>
    </source>
</evidence>
<protein>
    <submittedName>
        <fullName evidence="1">GLPGLI family protein</fullName>
    </submittedName>
</protein>
<organism evidence="1 2">
    <name type="scientific">Chryseobacterium turcicum</name>
    <dbReference type="NCBI Taxonomy" id="2898076"/>
    <lineage>
        <taxon>Bacteria</taxon>
        <taxon>Pseudomonadati</taxon>
        <taxon>Bacteroidota</taxon>
        <taxon>Flavobacteriia</taxon>
        <taxon>Flavobacteriales</taxon>
        <taxon>Weeksellaceae</taxon>
        <taxon>Chryseobacterium group</taxon>
        <taxon>Chryseobacterium</taxon>
    </lineage>
</organism>